<evidence type="ECO:0000313" key="4">
    <source>
        <dbReference type="Proteomes" id="UP000275078"/>
    </source>
</evidence>
<dbReference type="GO" id="GO:0000166">
    <property type="term" value="F:nucleotide binding"/>
    <property type="evidence" value="ECO:0007669"/>
    <property type="project" value="InterPro"/>
</dbReference>
<dbReference type="InterPro" id="IPR036291">
    <property type="entry name" value="NAD(P)-bd_dom_sf"/>
</dbReference>
<name>A0A3N4IU08_ASCIM</name>
<evidence type="ECO:0000259" key="1">
    <source>
        <dbReference type="Pfam" id="PF01408"/>
    </source>
</evidence>
<dbReference type="PANTHER" id="PTHR42840:SF5">
    <property type="entry name" value="NAD(P)-BINDING ROSSMANN-FOLD SUPERFAMILY PROTEIN"/>
    <property type="match status" value="1"/>
</dbReference>
<organism evidence="3 4">
    <name type="scientific">Ascobolus immersus RN42</name>
    <dbReference type="NCBI Taxonomy" id="1160509"/>
    <lineage>
        <taxon>Eukaryota</taxon>
        <taxon>Fungi</taxon>
        <taxon>Dikarya</taxon>
        <taxon>Ascomycota</taxon>
        <taxon>Pezizomycotina</taxon>
        <taxon>Pezizomycetes</taxon>
        <taxon>Pezizales</taxon>
        <taxon>Ascobolaceae</taxon>
        <taxon>Ascobolus</taxon>
    </lineage>
</organism>
<dbReference type="PANTHER" id="PTHR42840">
    <property type="entry name" value="NAD(P)-BINDING ROSSMANN-FOLD SUPERFAMILY PROTEIN-RELATED"/>
    <property type="match status" value="1"/>
</dbReference>
<sequence>MSPINVALLGAGIFAKEAHLPPLLSNPNVNLVAVYSRSLNSAKSVLAEIPSESSTKPESIQLYSEDSDNKLDALLARDDIKAVVIALPILTQPEVIKKCILAGKHVLSEKPVAPTVAEAVELLEWYNKNSNGGDTIWSVAENFRFQAPWPKALAEANRLGGIRGIEVRVLQGVEKGGKYFETAWRKVPGYQGGFLLDGGVHFTAALRELLPKHHELTIASFSQLLQDHLPPHDTIRTVFRSAPKGGAVSEEDRKITGTFNISFGASSVRATSYTLDCPNGIVVVNPNSLKVTENGKEEQATKVEDDVRGVEAELAAFLEAIQKGVKGGDKKQSPELAIGDLEMIEAMLKSGEQGGVPQTLKYFTQL</sequence>
<dbReference type="STRING" id="1160509.A0A3N4IU08"/>
<reference evidence="3 4" key="1">
    <citation type="journal article" date="2018" name="Nat. Ecol. Evol.">
        <title>Pezizomycetes genomes reveal the molecular basis of ectomycorrhizal truffle lifestyle.</title>
        <authorList>
            <person name="Murat C."/>
            <person name="Payen T."/>
            <person name="Noel B."/>
            <person name="Kuo A."/>
            <person name="Morin E."/>
            <person name="Chen J."/>
            <person name="Kohler A."/>
            <person name="Krizsan K."/>
            <person name="Balestrini R."/>
            <person name="Da Silva C."/>
            <person name="Montanini B."/>
            <person name="Hainaut M."/>
            <person name="Levati E."/>
            <person name="Barry K.W."/>
            <person name="Belfiori B."/>
            <person name="Cichocki N."/>
            <person name="Clum A."/>
            <person name="Dockter R.B."/>
            <person name="Fauchery L."/>
            <person name="Guy J."/>
            <person name="Iotti M."/>
            <person name="Le Tacon F."/>
            <person name="Lindquist E.A."/>
            <person name="Lipzen A."/>
            <person name="Malagnac F."/>
            <person name="Mello A."/>
            <person name="Molinier V."/>
            <person name="Miyauchi S."/>
            <person name="Poulain J."/>
            <person name="Riccioni C."/>
            <person name="Rubini A."/>
            <person name="Sitrit Y."/>
            <person name="Splivallo R."/>
            <person name="Traeger S."/>
            <person name="Wang M."/>
            <person name="Zifcakova L."/>
            <person name="Wipf D."/>
            <person name="Zambonelli A."/>
            <person name="Paolocci F."/>
            <person name="Nowrousian M."/>
            <person name="Ottonello S."/>
            <person name="Baldrian P."/>
            <person name="Spatafora J.W."/>
            <person name="Henrissat B."/>
            <person name="Nagy L.G."/>
            <person name="Aury J.M."/>
            <person name="Wincker P."/>
            <person name="Grigoriev I.V."/>
            <person name="Bonfante P."/>
            <person name="Martin F.M."/>
        </authorList>
    </citation>
    <scope>NUCLEOTIDE SEQUENCE [LARGE SCALE GENOMIC DNA]</scope>
    <source>
        <strain evidence="3 4">RN42</strain>
    </source>
</reference>
<dbReference type="SUPFAM" id="SSF55347">
    <property type="entry name" value="Glyceraldehyde-3-phosphate dehydrogenase-like, C-terminal domain"/>
    <property type="match status" value="1"/>
</dbReference>
<feature type="domain" description="Gfo/Idh/MocA-like oxidoreductase N-terminal" evidence="1">
    <location>
        <begin position="4"/>
        <end position="130"/>
    </location>
</feature>
<evidence type="ECO:0000259" key="2">
    <source>
        <dbReference type="Pfam" id="PF02894"/>
    </source>
</evidence>
<protein>
    <submittedName>
        <fullName evidence="3">NAD(P)-binding protein</fullName>
    </submittedName>
</protein>
<gene>
    <name evidence="3" type="ORF">BJ508DRAFT_410094</name>
</gene>
<dbReference type="Gene3D" id="3.40.50.720">
    <property type="entry name" value="NAD(P)-binding Rossmann-like Domain"/>
    <property type="match status" value="1"/>
</dbReference>
<dbReference type="SUPFAM" id="SSF51735">
    <property type="entry name" value="NAD(P)-binding Rossmann-fold domains"/>
    <property type="match status" value="1"/>
</dbReference>
<dbReference type="Proteomes" id="UP000275078">
    <property type="component" value="Unassembled WGS sequence"/>
</dbReference>
<evidence type="ECO:0000313" key="3">
    <source>
        <dbReference type="EMBL" id="RPA88228.1"/>
    </source>
</evidence>
<dbReference type="EMBL" id="ML119645">
    <property type="protein sequence ID" value="RPA88228.1"/>
    <property type="molecule type" value="Genomic_DNA"/>
</dbReference>
<accession>A0A3N4IU08</accession>
<dbReference type="OrthoDB" id="64915at2759"/>
<dbReference type="InterPro" id="IPR004104">
    <property type="entry name" value="Gfo/Idh/MocA-like_OxRdtase_C"/>
</dbReference>
<dbReference type="InterPro" id="IPR000683">
    <property type="entry name" value="Gfo/Idh/MocA-like_OxRdtase_N"/>
</dbReference>
<proteinExistence type="predicted"/>
<feature type="domain" description="Gfo/Idh/MocA-like oxidoreductase C-terminal" evidence="2">
    <location>
        <begin position="152"/>
        <end position="354"/>
    </location>
</feature>
<dbReference type="AlphaFoldDB" id="A0A3N4IU08"/>
<dbReference type="GO" id="GO:0006740">
    <property type="term" value="P:NADPH regeneration"/>
    <property type="evidence" value="ECO:0007669"/>
    <property type="project" value="TreeGrafter"/>
</dbReference>
<dbReference type="GO" id="GO:0016491">
    <property type="term" value="F:oxidoreductase activity"/>
    <property type="evidence" value="ECO:0007669"/>
    <property type="project" value="TreeGrafter"/>
</dbReference>
<dbReference type="Pfam" id="PF01408">
    <property type="entry name" value="GFO_IDH_MocA"/>
    <property type="match status" value="1"/>
</dbReference>
<keyword evidence="4" id="KW-1185">Reference proteome</keyword>
<dbReference type="GO" id="GO:0005737">
    <property type="term" value="C:cytoplasm"/>
    <property type="evidence" value="ECO:0007669"/>
    <property type="project" value="TreeGrafter"/>
</dbReference>
<dbReference type="Pfam" id="PF02894">
    <property type="entry name" value="GFO_IDH_MocA_C"/>
    <property type="match status" value="1"/>
</dbReference>
<dbReference type="Gene3D" id="3.30.360.10">
    <property type="entry name" value="Dihydrodipicolinate Reductase, domain 2"/>
    <property type="match status" value="1"/>
</dbReference>